<name>A0A0E0NWT6_ORYRU</name>
<dbReference type="InterPro" id="IPR050253">
    <property type="entry name" value="Seed_Storage-Functional"/>
</dbReference>
<keyword evidence="1" id="KW-0732">Signal</keyword>
<dbReference type="PANTHER" id="PTHR31189">
    <property type="entry name" value="OS03G0336100 PROTEIN-RELATED"/>
    <property type="match status" value="1"/>
</dbReference>
<dbReference type="Gene3D" id="2.60.120.10">
    <property type="entry name" value="Jelly Rolls"/>
    <property type="match status" value="1"/>
</dbReference>
<dbReference type="Gramene" id="ORUFI03G22810.1">
    <property type="protein sequence ID" value="ORUFI03G22810.1"/>
    <property type="gene ID" value="ORUFI03G22810"/>
</dbReference>
<organism evidence="3 4">
    <name type="scientific">Oryza rufipogon</name>
    <name type="common">Brownbeard rice</name>
    <name type="synonym">Asian wild rice</name>
    <dbReference type="NCBI Taxonomy" id="4529"/>
    <lineage>
        <taxon>Eukaryota</taxon>
        <taxon>Viridiplantae</taxon>
        <taxon>Streptophyta</taxon>
        <taxon>Embryophyta</taxon>
        <taxon>Tracheophyta</taxon>
        <taxon>Spermatophyta</taxon>
        <taxon>Magnoliopsida</taxon>
        <taxon>Liliopsida</taxon>
        <taxon>Poales</taxon>
        <taxon>Poaceae</taxon>
        <taxon>BOP clade</taxon>
        <taxon>Oryzoideae</taxon>
        <taxon>Oryzeae</taxon>
        <taxon>Oryzinae</taxon>
        <taxon>Oryza</taxon>
    </lineage>
</organism>
<evidence type="ECO:0000313" key="3">
    <source>
        <dbReference type="EnsemblPlants" id="ORUFI03G22810.1"/>
    </source>
</evidence>
<protein>
    <recommendedName>
        <fullName evidence="2">Cupin type-1 domain-containing protein</fullName>
    </recommendedName>
</protein>
<dbReference type="InterPro" id="IPR014710">
    <property type="entry name" value="RmlC-like_jellyroll"/>
</dbReference>
<dbReference type="EnsemblPlants" id="ORUFI03G22810.1">
    <property type="protein sequence ID" value="ORUFI03G22810.1"/>
    <property type="gene ID" value="ORUFI03G22810"/>
</dbReference>
<proteinExistence type="predicted"/>
<feature type="chain" id="PRO_5002369392" description="Cupin type-1 domain-containing protein" evidence="1">
    <location>
        <begin position="25"/>
        <end position="272"/>
    </location>
</feature>
<keyword evidence="4" id="KW-1185">Reference proteome</keyword>
<dbReference type="PANTHER" id="PTHR31189:SF35">
    <property type="entry name" value="12S SEED STORAGE PROTEIN CRB"/>
    <property type="match status" value="1"/>
</dbReference>
<dbReference type="HOGENOM" id="CLU_089477_0_0_1"/>
<evidence type="ECO:0000256" key="1">
    <source>
        <dbReference type="SAM" id="SignalP"/>
    </source>
</evidence>
<feature type="signal peptide" evidence="1">
    <location>
        <begin position="1"/>
        <end position="24"/>
    </location>
</feature>
<dbReference type="CDD" id="cd02242">
    <property type="entry name" value="cupin_11S_legumin_N"/>
    <property type="match status" value="1"/>
</dbReference>
<accession>A0A0E0NWT6</accession>
<dbReference type="InterPro" id="IPR011051">
    <property type="entry name" value="RmlC_Cupin_sf"/>
</dbReference>
<dbReference type="Pfam" id="PF00190">
    <property type="entry name" value="Cupin_1"/>
    <property type="match status" value="1"/>
</dbReference>
<dbReference type="STRING" id="4529.A0A0E0NWT6"/>
<reference evidence="3" key="2">
    <citation type="submission" date="2015-06" db="UniProtKB">
        <authorList>
            <consortium name="EnsemblPlants"/>
        </authorList>
    </citation>
    <scope>IDENTIFICATION</scope>
</reference>
<reference evidence="4" key="1">
    <citation type="submission" date="2013-06" db="EMBL/GenBank/DDBJ databases">
        <authorList>
            <person name="Zhao Q."/>
        </authorList>
    </citation>
    <scope>NUCLEOTIDE SEQUENCE</scope>
    <source>
        <strain evidence="4">cv. W1943</strain>
    </source>
</reference>
<dbReference type="Proteomes" id="UP000008022">
    <property type="component" value="Unassembled WGS sequence"/>
</dbReference>
<evidence type="ECO:0000259" key="2">
    <source>
        <dbReference type="SMART" id="SM00835"/>
    </source>
</evidence>
<dbReference type="AlphaFoldDB" id="A0A0E0NWT6"/>
<dbReference type="InterPro" id="IPR006045">
    <property type="entry name" value="Cupin_1"/>
</dbReference>
<dbReference type="SMART" id="SM00835">
    <property type="entry name" value="Cupin_1"/>
    <property type="match status" value="1"/>
</dbReference>
<sequence length="272" mass="30787">MATIKFPIVFSVVCLFLLCNGSLAQLLSQSTSQWQSSRRGSPRECRFDRLQAFEPIRTVRVSVVRRVIEPRGLLLPHYSNGATLVYVIQGRGITGPTFPGCPETYQQQFQQSEQDQQLEGQSQSHKFRDEHQKIHRFQQGDVVALSAGVAHWCYSDGDAPIVAIYVTDIYNSANQLDPRHRDFFLAGNNKIGQQLYRYEARDNSKNVFGGFSIELHSEALGISSGVARQLQCQNDQRGEIVRVEHGLSLLQPYASLQEQQQEQVQPRDYGQT</sequence>
<evidence type="ECO:0000313" key="4">
    <source>
        <dbReference type="Proteomes" id="UP000008022"/>
    </source>
</evidence>
<dbReference type="SUPFAM" id="SSF51182">
    <property type="entry name" value="RmlC-like cupins"/>
    <property type="match status" value="1"/>
</dbReference>
<feature type="domain" description="Cupin type-1" evidence="2">
    <location>
        <begin position="45"/>
        <end position="228"/>
    </location>
</feature>